<name>A0A382F9E0_9ZZZZ</name>
<dbReference type="AlphaFoldDB" id="A0A382F9E0"/>
<gene>
    <name evidence="1" type="ORF">METZ01_LOCUS212562</name>
</gene>
<proteinExistence type="predicted"/>
<feature type="non-terminal residue" evidence="1">
    <location>
        <position position="23"/>
    </location>
</feature>
<accession>A0A382F9E0</accession>
<organism evidence="1">
    <name type="scientific">marine metagenome</name>
    <dbReference type="NCBI Taxonomy" id="408172"/>
    <lineage>
        <taxon>unclassified sequences</taxon>
        <taxon>metagenomes</taxon>
        <taxon>ecological metagenomes</taxon>
    </lineage>
</organism>
<reference evidence="1" key="1">
    <citation type="submission" date="2018-05" db="EMBL/GenBank/DDBJ databases">
        <authorList>
            <person name="Lanie J.A."/>
            <person name="Ng W.-L."/>
            <person name="Kazmierczak K.M."/>
            <person name="Andrzejewski T.M."/>
            <person name="Davidsen T.M."/>
            <person name="Wayne K.J."/>
            <person name="Tettelin H."/>
            <person name="Glass J.I."/>
            <person name="Rusch D."/>
            <person name="Podicherti R."/>
            <person name="Tsui H.-C.T."/>
            <person name="Winkler M.E."/>
        </authorList>
    </citation>
    <scope>NUCLEOTIDE SEQUENCE</scope>
</reference>
<protein>
    <submittedName>
        <fullName evidence="1">Uncharacterized protein</fullName>
    </submittedName>
</protein>
<evidence type="ECO:0000313" key="1">
    <source>
        <dbReference type="EMBL" id="SVB59708.1"/>
    </source>
</evidence>
<sequence length="23" mass="2488">MKLKHFAGVAQLARASAFQAEGR</sequence>
<dbReference type="EMBL" id="UINC01048762">
    <property type="protein sequence ID" value="SVB59708.1"/>
    <property type="molecule type" value="Genomic_DNA"/>
</dbReference>